<organism evidence="3 4">
    <name type="scientific">Anaerotruncus colihominis</name>
    <dbReference type="NCBI Taxonomy" id="169435"/>
    <lineage>
        <taxon>Bacteria</taxon>
        <taxon>Bacillati</taxon>
        <taxon>Bacillota</taxon>
        <taxon>Clostridia</taxon>
        <taxon>Eubacteriales</taxon>
        <taxon>Oscillospiraceae</taxon>
        <taxon>Anaerotruncus</taxon>
    </lineage>
</organism>
<name>A0A1Y4MN92_9FIRM</name>
<feature type="transmembrane region" description="Helical" evidence="2">
    <location>
        <begin position="633"/>
        <end position="655"/>
    </location>
</feature>
<accession>A0A1Y4MN92</accession>
<evidence type="ECO:0000256" key="2">
    <source>
        <dbReference type="SAM" id="Phobius"/>
    </source>
</evidence>
<dbReference type="AlphaFoldDB" id="A0A1Y4MN92"/>
<reference evidence="4" key="1">
    <citation type="submission" date="2017-04" db="EMBL/GenBank/DDBJ databases">
        <title>Function of individual gut microbiota members based on whole genome sequencing of pure cultures obtained from chicken caecum.</title>
        <authorList>
            <person name="Medvecky M."/>
            <person name="Cejkova D."/>
            <person name="Polansky O."/>
            <person name="Karasova D."/>
            <person name="Kubasova T."/>
            <person name="Cizek A."/>
            <person name="Rychlik I."/>
        </authorList>
    </citation>
    <scope>NUCLEOTIDE SEQUENCE [LARGE SCALE GENOMIC DNA]</scope>
    <source>
        <strain evidence="4">An175</strain>
    </source>
</reference>
<evidence type="ECO:0000313" key="4">
    <source>
        <dbReference type="Proteomes" id="UP000196386"/>
    </source>
</evidence>
<feature type="region of interest" description="Disordered" evidence="1">
    <location>
        <begin position="500"/>
        <end position="614"/>
    </location>
</feature>
<feature type="compositionally biased region" description="Low complexity" evidence="1">
    <location>
        <begin position="546"/>
        <end position="572"/>
    </location>
</feature>
<keyword evidence="2" id="KW-0812">Transmembrane</keyword>
<keyword evidence="2" id="KW-0472">Membrane</keyword>
<gene>
    <name evidence="3" type="ORF">B5F11_05990</name>
</gene>
<proteinExistence type="predicted"/>
<dbReference type="Proteomes" id="UP000196386">
    <property type="component" value="Unassembled WGS sequence"/>
</dbReference>
<keyword evidence="2" id="KW-1133">Transmembrane helix</keyword>
<evidence type="ECO:0000256" key="1">
    <source>
        <dbReference type="SAM" id="MobiDB-lite"/>
    </source>
</evidence>
<sequence length="664" mass="70099">MEFRRRQCIFGNFRLFITDCGKSSLLLRTIEGEISLSQPIKKRCVRKMAALLAALLLLPSILAPVRAQERPAAEEASSVAGIAASSPAAVLDSGAYDLPSANLGGIQKPPPTGDMPQGDAEALAGLLGWLESDEPEYTLTGDVVWPGGGFPASGGGSRTLYMGGHNILIPKRKMFAPVGNYRFIGDGSAPMFTVQTGGLLKLNVDAALEVTNGCAVELEGDSPENPDQAGFSPNYGSVTAKGPGAVAVRSKGDLFLNMANIRTEGGAKAVEAAGDIRLYLSVIEGAVTAGGMLTIDAAGISPVPEHARVIERTARLDREAIIFPLFRLAYGEDPILLETLPYVLSAENAEDIPMEFADLSVDWRSGGQDITQPGIYQVAVTPRPPFEGVPLACPEAEITLTVVEEGLPYLRRAYHDVHTERDILELYGPVPGGWTGQVYCSEDSGESWTAWGEWTPVENTGAIALDRRLENGRTYWFQVDVNMDGQVLRTNLIEVSVGENGLPQSRSLSGDRDDSHRGDRPARPSEDSGADGSDLNGIRLTESADRAPAASQALPAAELASSQAQTLQSASAEPDHARDPACSPPGFAGGLQAGESGVSAPVSSHPQVQSGSEALKALSAQDSVRESGGGLSAILPIALLFCSAAAAGGVFYRWICRRKGRPKP</sequence>
<dbReference type="EMBL" id="NFKP01000005">
    <property type="protein sequence ID" value="OUP70188.1"/>
    <property type="molecule type" value="Genomic_DNA"/>
</dbReference>
<comment type="caution">
    <text evidence="3">The sequence shown here is derived from an EMBL/GenBank/DDBJ whole genome shotgun (WGS) entry which is preliminary data.</text>
</comment>
<feature type="compositionally biased region" description="Polar residues" evidence="1">
    <location>
        <begin position="601"/>
        <end position="612"/>
    </location>
</feature>
<feature type="compositionally biased region" description="Basic and acidic residues" evidence="1">
    <location>
        <begin position="509"/>
        <end position="526"/>
    </location>
</feature>
<evidence type="ECO:0000313" key="3">
    <source>
        <dbReference type="EMBL" id="OUP70188.1"/>
    </source>
</evidence>
<protein>
    <submittedName>
        <fullName evidence="3">Uncharacterized protein</fullName>
    </submittedName>
</protein>